<sequence>MVVALSTAMLTDDLVEEVLFRIPADDPMTLVHAGLVCKQWRRLLPDPGFHRRFRDFHGKPPMLGVLCNSNFVTYKSRFIPTSSFRSRHAIMSEFRVVDARHGRVLLHTVSVEWDCSFAIWDPIKDEIISELPEAPFVVKRGLTAVVLCANGGDCDHLHCQRGPFRVVYMRIPSSKGLFAYVYSSEDGVWRKHSSPTQRFRGAFDCIDDVYVPNEVLGNALHFVFGHNGTKILKYDLTTHDASVIPTPTSSYGYASSGVVMTTEEGGLGFASVEECKVHLWSLKQATVDEEVDVGWVVTRVIELPTALPAKLVGFASGVRVLFFTTTKGIHAMDLNTLPLGPDQILVPPLTFKQAITMSSSAMLMDEIVEEVLFRIPPDDPMTLVHAALVCKQWRRLVSDPGFHCRFREFHGKPPMLGVLCNINYAAYYKARFIPTSTFRSRHAITSEFHVVDARHGHELIDPVQMCLAK</sequence>
<dbReference type="InterPro" id="IPR036047">
    <property type="entry name" value="F-box-like_dom_sf"/>
</dbReference>
<evidence type="ECO:0000313" key="2">
    <source>
        <dbReference type="EMBL" id="TVU40574.1"/>
    </source>
</evidence>
<proteinExistence type="predicted"/>
<dbReference type="Pfam" id="PF00646">
    <property type="entry name" value="F-box"/>
    <property type="match status" value="2"/>
</dbReference>
<dbReference type="OrthoDB" id="10483169at2759"/>
<feature type="domain" description="F-box" evidence="1">
    <location>
        <begin position="363"/>
        <end position="406"/>
    </location>
</feature>
<evidence type="ECO:0000313" key="3">
    <source>
        <dbReference type="Proteomes" id="UP000324897"/>
    </source>
</evidence>
<gene>
    <name evidence="2" type="ORF">EJB05_14041</name>
</gene>
<comment type="caution">
    <text evidence="2">The sequence shown here is derived from an EMBL/GenBank/DDBJ whole genome shotgun (WGS) entry which is preliminary data.</text>
</comment>
<dbReference type="Pfam" id="PF23635">
    <property type="entry name" value="Beta-prop_AT5G49610-like"/>
    <property type="match status" value="1"/>
</dbReference>
<name>A0A5J9VYZ7_9POAL</name>
<dbReference type="PANTHER" id="PTHR32133">
    <property type="entry name" value="OS07G0120400 PROTEIN"/>
    <property type="match status" value="1"/>
</dbReference>
<dbReference type="EMBL" id="RWGY01000007">
    <property type="protein sequence ID" value="TVU40574.1"/>
    <property type="molecule type" value="Genomic_DNA"/>
</dbReference>
<dbReference type="Proteomes" id="UP000324897">
    <property type="component" value="Chromosome 4"/>
</dbReference>
<dbReference type="Gene3D" id="1.20.1280.50">
    <property type="match status" value="1"/>
</dbReference>
<dbReference type="AlphaFoldDB" id="A0A5J9VYZ7"/>
<dbReference type="PANTHER" id="PTHR32133:SF315">
    <property type="entry name" value="F-BOX DOMAIN-CONTAINING PROTEIN"/>
    <property type="match status" value="1"/>
</dbReference>
<dbReference type="Gramene" id="TVU40574">
    <property type="protein sequence ID" value="TVU40574"/>
    <property type="gene ID" value="EJB05_14041"/>
</dbReference>
<dbReference type="InterPro" id="IPR056594">
    <property type="entry name" value="AT5G49610-like_b-prop"/>
</dbReference>
<protein>
    <recommendedName>
        <fullName evidence="1">F-box domain-containing protein</fullName>
    </recommendedName>
</protein>
<feature type="domain" description="F-box" evidence="1">
    <location>
        <begin position="10"/>
        <end position="53"/>
    </location>
</feature>
<reference evidence="2 3" key="1">
    <citation type="journal article" date="2019" name="Sci. Rep.">
        <title>A high-quality genome of Eragrostis curvula grass provides insights into Poaceae evolution and supports new strategies to enhance forage quality.</title>
        <authorList>
            <person name="Carballo J."/>
            <person name="Santos B.A.C.M."/>
            <person name="Zappacosta D."/>
            <person name="Garbus I."/>
            <person name="Selva J.P."/>
            <person name="Gallo C.A."/>
            <person name="Diaz A."/>
            <person name="Albertini E."/>
            <person name="Caccamo M."/>
            <person name="Echenique V."/>
        </authorList>
    </citation>
    <scope>NUCLEOTIDE SEQUENCE [LARGE SCALE GENOMIC DNA]</scope>
    <source>
        <strain evidence="3">cv. Victoria</strain>
        <tissue evidence="2">Leaf</tissue>
    </source>
</reference>
<feature type="non-terminal residue" evidence="2">
    <location>
        <position position="1"/>
    </location>
</feature>
<dbReference type="InterPro" id="IPR001810">
    <property type="entry name" value="F-box_dom"/>
</dbReference>
<dbReference type="SMART" id="SM00256">
    <property type="entry name" value="FBOX"/>
    <property type="match status" value="2"/>
</dbReference>
<accession>A0A5J9VYZ7</accession>
<evidence type="ECO:0000259" key="1">
    <source>
        <dbReference type="SMART" id="SM00256"/>
    </source>
</evidence>
<keyword evidence="3" id="KW-1185">Reference proteome</keyword>
<organism evidence="2 3">
    <name type="scientific">Eragrostis curvula</name>
    <name type="common">weeping love grass</name>
    <dbReference type="NCBI Taxonomy" id="38414"/>
    <lineage>
        <taxon>Eukaryota</taxon>
        <taxon>Viridiplantae</taxon>
        <taxon>Streptophyta</taxon>
        <taxon>Embryophyta</taxon>
        <taxon>Tracheophyta</taxon>
        <taxon>Spermatophyta</taxon>
        <taxon>Magnoliopsida</taxon>
        <taxon>Liliopsida</taxon>
        <taxon>Poales</taxon>
        <taxon>Poaceae</taxon>
        <taxon>PACMAD clade</taxon>
        <taxon>Chloridoideae</taxon>
        <taxon>Eragrostideae</taxon>
        <taxon>Eragrostidinae</taxon>
        <taxon>Eragrostis</taxon>
    </lineage>
</organism>
<dbReference type="SUPFAM" id="SSF81383">
    <property type="entry name" value="F-box domain"/>
    <property type="match status" value="2"/>
</dbReference>